<feature type="compositionally biased region" description="Polar residues" evidence="2">
    <location>
        <begin position="659"/>
        <end position="669"/>
    </location>
</feature>
<feature type="compositionally biased region" description="Basic and acidic residues" evidence="2">
    <location>
        <begin position="272"/>
        <end position="281"/>
    </location>
</feature>
<feature type="coiled-coil region" evidence="1">
    <location>
        <begin position="832"/>
        <end position="867"/>
    </location>
</feature>
<dbReference type="AlphaFoldDB" id="G0PCY0"/>
<reference evidence="4" key="1">
    <citation type="submission" date="2011-07" db="EMBL/GenBank/DDBJ databases">
        <authorList>
            <consortium name="Caenorhabditis brenneri Sequencing and Analysis Consortium"/>
            <person name="Wilson R.K."/>
        </authorList>
    </citation>
    <scope>NUCLEOTIDE SEQUENCE [LARGE SCALE GENOMIC DNA]</scope>
    <source>
        <strain evidence="4">PB2801</strain>
    </source>
</reference>
<dbReference type="Proteomes" id="UP000008068">
    <property type="component" value="Unassembled WGS sequence"/>
</dbReference>
<proteinExistence type="predicted"/>
<dbReference type="InParanoid" id="G0PCY0"/>
<dbReference type="EMBL" id="GL380256">
    <property type="protein sequence ID" value="EGT51441.1"/>
    <property type="molecule type" value="Genomic_DNA"/>
</dbReference>
<evidence type="ECO:0000256" key="2">
    <source>
        <dbReference type="SAM" id="MobiDB-lite"/>
    </source>
</evidence>
<gene>
    <name evidence="3" type="ORF">CAEBREN_30242</name>
</gene>
<feature type="compositionally biased region" description="Polar residues" evidence="2">
    <location>
        <begin position="694"/>
        <end position="703"/>
    </location>
</feature>
<sequence>MKEVLNDPVMQNWEYCTFNGETIELEELNMIMDMASPTRSFASNVKEFPIDFRHENCRASDHDKYRSIFVPVKVIGYYELPIEDEPRSHDQGNRYFEQRRISTDQEHSCQKILGFVCSQIQRNGVQYLWARNLDHDAVLEQRFCPRDREICSRWVEAYVDPYNNRVVDMVRIIDDLYETRLERGVPEIRVTVHFSRFHQDQEGNYSLYEAADFGLICDTEKEEDRMPRNSNRPDSRSSNNLPQSSNSEFVERNINNDDYEAHGHRRSFFDSQRTRDADEVSRAPTTDSEDEEADLPTIPRDESPRNSNHIPSNSDEVAPARRRQRAPTTDSSDESIASTFERNGTMNGHRSNESGPQLSRPIIKGLETPSRSERNSLNSSYGTPMMDFPQNEPSSSSAPPKSHQRLEELIASKDYKIDKITALVKFFTSHETVFNAMNAVDPVKVEVEHDGRTNDNIEMFRNDYFGYICDPNSLLYDIRSGVKYRIWITRFKLNGLNCRFRVSTEQDSIDPYFMNPTGSSLTPSVPYSEGLETVIGIVTTHSKKGNFWLVWSSSRPRVTIGLEYDFCPSNVDMLGKWAEMRVDDKNSVREPIRIVPPYFETRAIAGLAEKQRHERGRNSSPDIKNEYNMDESSPRSSRHRSRSNDARTRNNSFERHSSIRFNDSSSPNRINKYDEGSSYAHTNSSYNEMRRSDVQSSEYSGSRMNAFPHNNHRRRSHSAERNISHHSTDNGYLQDEFISYWVNSDIDMFWWMKIGKAETFDLNQILDGLTLLHLEHRRTCITMAPASKTREKRLLFFSETEMTLIMSAWAPGEFKSGRSEEFDMAISKKEGAMELLVEKKQLEMKLESADKENKQRISERLKQLDEEIEDYGVFFVNGKATFQVPTQ</sequence>
<feature type="compositionally biased region" description="Basic and acidic residues" evidence="2">
    <location>
        <begin position="221"/>
        <end position="235"/>
    </location>
</feature>
<dbReference type="OrthoDB" id="5876365at2759"/>
<feature type="compositionally biased region" description="Basic and acidic residues" evidence="2">
    <location>
        <begin position="249"/>
        <end position="262"/>
    </location>
</feature>
<feature type="compositionally biased region" description="Basic and acidic residues" evidence="2">
    <location>
        <begin position="642"/>
        <end position="657"/>
    </location>
</feature>
<feature type="region of interest" description="Disordered" evidence="2">
    <location>
        <begin position="221"/>
        <end position="404"/>
    </location>
</feature>
<dbReference type="eggNOG" id="ENOG502RT9D">
    <property type="taxonomic scope" value="Eukaryota"/>
</dbReference>
<name>G0PCY0_CAEBE</name>
<feature type="compositionally biased region" description="Polar residues" evidence="2">
    <location>
        <begin position="328"/>
        <end position="357"/>
    </location>
</feature>
<accession>G0PCY0</accession>
<keyword evidence="4" id="KW-1185">Reference proteome</keyword>
<evidence type="ECO:0000313" key="3">
    <source>
        <dbReference type="EMBL" id="EGT51441.1"/>
    </source>
</evidence>
<feature type="compositionally biased region" description="Polar residues" evidence="2">
    <location>
        <begin position="305"/>
        <end position="315"/>
    </location>
</feature>
<dbReference type="PANTHER" id="PTHR38607:SF1">
    <property type="entry name" value="MABP DOMAIN-CONTAINING PROTEIN-RELATED"/>
    <property type="match status" value="1"/>
</dbReference>
<feature type="region of interest" description="Disordered" evidence="2">
    <location>
        <begin position="609"/>
        <end position="721"/>
    </location>
</feature>
<evidence type="ECO:0000256" key="1">
    <source>
        <dbReference type="SAM" id="Coils"/>
    </source>
</evidence>
<protein>
    <submittedName>
        <fullName evidence="3">Uncharacterized protein</fullName>
    </submittedName>
</protein>
<dbReference type="PANTHER" id="PTHR38607">
    <property type="entry name" value="PROTEIN CBG00180-RELATED"/>
    <property type="match status" value="1"/>
</dbReference>
<organism evidence="4">
    <name type="scientific">Caenorhabditis brenneri</name>
    <name type="common">Nematode worm</name>
    <dbReference type="NCBI Taxonomy" id="135651"/>
    <lineage>
        <taxon>Eukaryota</taxon>
        <taxon>Metazoa</taxon>
        <taxon>Ecdysozoa</taxon>
        <taxon>Nematoda</taxon>
        <taxon>Chromadorea</taxon>
        <taxon>Rhabditida</taxon>
        <taxon>Rhabditina</taxon>
        <taxon>Rhabditomorpha</taxon>
        <taxon>Rhabditoidea</taxon>
        <taxon>Rhabditidae</taxon>
        <taxon>Peloderinae</taxon>
        <taxon>Caenorhabditis</taxon>
    </lineage>
</organism>
<dbReference type="HOGENOM" id="CLU_325236_0_0_1"/>
<keyword evidence="1" id="KW-0175">Coiled coil</keyword>
<evidence type="ECO:0000313" key="4">
    <source>
        <dbReference type="Proteomes" id="UP000008068"/>
    </source>
</evidence>